<dbReference type="Proteomes" id="UP000053989">
    <property type="component" value="Unassembled WGS sequence"/>
</dbReference>
<dbReference type="STRING" id="1036808.A0A0C3E2W8"/>
<reference evidence="2 3" key="1">
    <citation type="submission" date="2014-04" db="EMBL/GenBank/DDBJ databases">
        <authorList>
            <consortium name="DOE Joint Genome Institute"/>
            <person name="Kuo A."/>
            <person name="Kohler A."/>
            <person name="Nagy L.G."/>
            <person name="Floudas D."/>
            <person name="Copeland A."/>
            <person name="Barry K.W."/>
            <person name="Cichocki N."/>
            <person name="Veneault-Fourrey C."/>
            <person name="LaButti K."/>
            <person name="Lindquist E.A."/>
            <person name="Lipzen A."/>
            <person name="Lundell T."/>
            <person name="Morin E."/>
            <person name="Murat C."/>
            <person name="Sun H."/>
            <person name="Tunlid A."/>
            <person name="Henrissat B."/>
            <person name="Grigoriev I.V."/>
            <person name="Hibbett D.S."/>
            <person name="Martin F."/>
            <person name="Nordberg H.P."/>
            <person name="Cantor M.N."/>
            <person name="Hua S.X."/>
        </authorList>
    </citation>
    <scope>NUCLEOTIDE SEQUENCE [LARGE SCALE GENOMIC DNA]</scope>
    <source>
        <strain evidence="2 3">Foug A</strain>
    </source>
</reference>
<feature type="non-terminal residue" evidence="2">
    <location>
        <position position="1"/>
    </location>
</feature>
<dbReference type="InterPro" id="IPR038717">
    <property type="entry name" value="Tc1-like_DDE_dom"/>
</dbReference>
<feature type="domain" description="Tc1-like transposase DDE" evidence="1">
    <location>
        <begin position="19"/>
        <end position="60"/>
    </location>
</feature>
<evidence type="ECO:0000259" key="1">
    <source>
        <dbReference type="Pfam" id="PF13358"/>
    </source>
</evidence>
<protein>
    <recommendedName>
        <fullName evidence="1">Tc1-like transposase DDE domain-containing protein</fullName>
    </recommendedName>
</protein>
<gene>
    <name evidence="2" type="ORF">SCLCIDRAFT_119594</name>
</gene>
<evidence type="ECO:0000313" key="3">
    <source>
        <dbReference type="Proteomes" id="UP000053989"/>
    </source>
</evidence>
<dbReference type="Gene3D" id="3.30.420.10">
    <property type="entry name" value="Ribonuclease H-like superfamily/Ribonuclease H"/>
    <property type="match status" value="1"/>
</dbReference>
<dbReference type="EMBL" id="KN822042">
    <property type="protein sequence ID" value="KIM62401.1"/>
    <property type="molecule type" value="Genomic_DNA"/>
</dbReference>
<proteinExistence type="predicted"/>
<dbReference type="InParanoid" id="A0A0C3E2W8"/>
<organism evidence="2 3">
    <name type="scientific">Scleroderma citrinum Foug A</name>
    <dbReference type="NCBI Taxonomy" id="1036808"/>
    <lineage>
        <taxon>Eukaryota</taxon>
        <taxon>Fungi</taxon>
        <taxon>Dikarya</taxon>
        <taxon>Basidiomycota</taxon>
        <taxon>Agaricomycotina</taxon>
        <taxon>Agaricomycetes</taxon>
        <taxon>Agaricomycetidae</taxon>
        <taxon>Boletales</taxon>
        <taxon>Sclerodermatineae</taxon>
        <taxon>Sclerodermataceae</taxon>
        <taxon>Scleroderma</taxon>
    </lineage>
</organism>
<name>A0A0C3E2W8_9AGAM</name>
<keyword evidence="3" id="KW-1185">Reference proteome</keyword>
<dbReference type="InterPro" id="IPR036397">
    <property type="entry name" value="RNaseH_sf"/>
</dbReference>
<accession>A0A0C3E2W8</accession>
<evidence type="ECO:0000313" key="2">
    <source>
        <dbReference type="EMBL" id="KIM62401.1"/>
    </source>
</evidence>
<dbReference type="AlphaFoldDB" id="A0A0C3E2W8"/>
<sequence length="84" mass="9543">TTCCNMRILKSQPDFSSQKPLVQEIIEAAGHTCLFLPKFHYELNFIEYFWGSVKKHLQDHADGSFNTLKANLLQALASVQLCTI</sequence>
<dbReference type="GO" id="GO:0003676">
    <property type="term" value="F:nucleic acid binding"/>
    <property type="evidence" value="ECO:0007669"/>
    <property type="project" value="InterPro"/>
</dbReference>
<dbReference type="PANTHER" id="PTHR35871:SF1">
    <property type="entry name" value="CXC1-LIKE CYSTEINE CLUSTER ASSOCIATED WITH KDZ TRANSPOSASES DOMAIN-CONTAINING PROTEIN"/>
    <property type="match status" value="1"/>
</dbReference>
<dbReference type="Pfam" id="PF13358">
    <property type="entry name" value="DDE_3"/>
    <property type="match status" value="1"/>
</dbReference>
<reference evidence="3" key="2">
    <citation type="submission" date="2015-01" db="EMBL/GenBank/DDBJ databases">
        <title>Evolutionary Origins and Diversification of the Mycorrhizal Mutualists.</title>
        <authorList>
            <consortium name="DOE Joint Genome Institute"/>
            <consortium name="Mycorrhizal Genomics Consortium"/>
            <person name="Kohler A."/>
            <person name="Kuo A."/>
            <person name="Nagy L.G."/>
            <person name="Floudas D."/>
            <person name="Copeland A."/>
            <person name="Barry K.W."/>
            <person name="Cichocki N."/>
            <person name="Veneault-Fourrey C."/>
            <person name="LaButti K."/>
            <person name="Lindquist E.A."/>
            <person name="Lipzen A."/>
            <person name="Lundell T."/>
            <person name="Morin E."/>
            <person name="Murat C."/>
            <person name="Riley R."/>
            <person name="Ohm R."/>
            <person name="Sun H."/>
            <person name="Tunlid A."/>
            <person name="Henrissat B."/>
            <person name="Grigoriev I.V."/>
            <person name="Hibbett D.S."/>
            <person name="Martin F."/>
        </authorList>
    </citation>
    <scope>NUCLEOTIDE SEQUENCE [LARGE SCALE GENOMIC DNA]</scope>
    <source>
        <strain evidence="3">Foug A</strain>
    </source>
</reference>
<dbReference type="OrthoDB" id="2416294at2759"/>
<dbReference type="HOGENOM" id="CLU_005726_9_2_1"/>
<dbReference type="PANTHER" id="PTHR35871">
    <property type="entry name" value="EXPRESSED PROTEIN"/>
    <property type="match status" value="1"/>
</dbReference>